<proteinExistence type="predicted"/>
<gene>
    <name evidence="2" type="ORF">KHU32_15215</name>
</gene>
<name>A0ABS5QID2_9PROT</name>
<dbReference type="InterPro" id="IPR025109">
    <property type="entry name" value="DUF4031"/>
</dbReference>
<sequence>MTVYVDDVRHQFGRMVMCHMWADSLEELLVMADAIGVQRKWLQVPPKASWVHFDIALSKKAQALKLGAVLTDKYGPLEHLARQKGDEAKLEQITQIRTQRAG</sequence>
<reference evidence="2 3" key="1">
    <citation type="submission" date="2021-05" db="EMBL/GenBank/DDBJ databases">
        <title>Roseococcus sp. XZZS9, whole genome shotgun sequencing project.</title>
        <authorList>
            <person name="Zhao G."/>
            <person name="Shen L."/>
        </authorList>
    </citation>
    <scope>NUCLEOTIDE SEQUENCE [LARGE SCALE GENOMIC DNA]</scope>
    <source>
        <strain evidence="2 3">XZZS9</strain>
    </source>
</reference>
<organism evidence="2 3">
    <name type="scientific">Roseococcus pinisoli</name>
    <dbReference type="NCBI Taxonomy" id="2835040"/>
    <lineage>
        <taxon>Bacteria</taxon>
        <taxon>Pseudomonadati</taxon>
        <taxon>Pseudomonadota</taxon>
        <taxon>Alphaproteobacteria</taxon>
        <taxon>Acetobacterales</taxon>
        <taxon>Roseomonadaceae</taxon>
        <taxon>Roseococcus</taxon>
    </lineage>
</organism>
<accession>A0ABS5QID2</accession>
<comment type="caution">
    <text evidence="2">The sequence shown here is derived from an EMBL/GenBank/DDBJ whole genome shotgun (WGS) entry which is preliminary data.</text>
</comment>
<evidence type="ECO:0000313" key="2">
    <source>
        <dbReference type="EMBL" id="MBS7812298.1"/>
    </source>
</evidence>
<dbReference type="Proteomes" id="UP000766336">
    <property type="component" value="Unassembled WGS sequence"/>
</dbReference>
<dbReference type="RefSeq" id="WP_213671006.1">
    <property type="nucleotide sequence ID" value="NZ_JAHCDA010000003.1"/>
</dbReference>
<keyword evidence="3" id="KW-1185">Reference proteome</keyword>
<protein>
    <submittedName>
        <fullName evidence="2">DUF4031 domain-containing protein</fullName>
    </submittedName>
</protein>
<evidence type="ECO:0000259" key="1">
    <source>
        <dbReference type="Pfam" id="PF13223"/>
    </source>
</evidence>
<feature type="domain" description="DUF4031" evidence="1">
    <location>
        <begin position="3"/>
        <end position="76"/>
    </location>
</feature>
<evidence type="ECO:0000313" key="3">
    <source>
        <dbReference type="Proteomes" id="UP000766336"/>
    </source>
</evidence>
<dbReference type="Pfam" id="PF13223">
    <property type="entry name" value="DUF4031"/>
    <property type="match status" value="1"/>
</dbReference>
<dbReference type="EMBL" id="JAHCDA010000003">
    <property type="protein sequence ID" value="MBS7812298.1"/>
    <property type="molecule type" value="Genomic_DNA"/>
</dbReference>